<keyword evidence="1" id="KW-0255">Endonuclease</keyword>
<keyword evidence="1" id="KW-0378">Hydrolase</keyword>
<proteinExistence type="predicted"/>
<dbReference type="GO" id="GO:0004519">
    <property type="term" value="F:endonuclease activity"/>
    <property type="evidence" value="ECO:0007669"/>
    <property type="project" value="UniProtKB-KW"/>
</dbReference>
<dbReference type="OrthoDB" id="5066at10239"/>
<dbReference type="Gene3D" id="3.40.960.10">
    <property type="entry name" value="VSR Endonuclease"/>
    <property type="match status" value="1"/>
</dbReference>
<evidence type="ECO:0000313" key="1">
    <source>
        <dbReference type="EMBL" id="BAQ02820.1"/>
    </source>
</evidence>
<evidence type="ECO:0000313" key="2">
    <source>
        <dbReference type="Proteomes" id="UP000202478"/>
    </source>
</evidence>
<dbReference type="GeneID" id="80645269"/>
<keyword evidence="2" id="KW-1185">Reference proteome</keyword>
<sequence>MKHDEVVSIIKKFANEVKSNGESVLKQIKKMDRYEEVISYLKSYYGDYDIKVLIGSVLNDLDTIPIAACGNVCRFDGLKLRYVCTSYKMNKEETCPECHIKLKEIMNNNRMQSVEMKYGTPYISKVPEFREKAKNTMFNEYGVYNISNLDSVKKKKSDNYHNKSLEEKERIKEKNKKKVIQTYGVDNVSKSEIVKQKKLGNKNPFNNSTFKIKNIINTTKRRYNSITDYLKTNDKPYTLTYMPFAYKDDHVFQCKCGEIISCKIQSFDTIRCYKCFPLEVSSGELWLRQEIENIISNTSTSTEMLLNQRYDFIDNRDIDIYLPELKIGFEFNGSYWHNDEHKDKYYHQKKSISAKNNGINLIHIHESDYNKIKDKIVMRLKHVLNKNDKTIYARKCIVKEVSFKESEVFLDEYHFQQSCVSGIRIGLYYDNELVALATYGKSRYDKKYEYELLRFCTKYSVPGGFSKIMKYFEQTYNPKSLMTYADLDWSNGNVYEKNGFEFVKYTEPSYFYVDKYQNKISRYDCRKTELLKLYDWATNDMTETEICKKLNYNKIYSSGNIVYRKIYNK</sequence>
<organism evidence="1 2">
    <name type="scientific">Klebsiella phage K64-1</name>
    <name type="common">Bacteriophage K64-1</name>
    <dbReference type="NCBI Taxonomy" id="1439894"/>
    <lineage>
        <taxon>Viruses</taxon>
        <taxon>Duplodnaviria</taxon>
        <taxon>Heunggongvirae</taxon>
        <taxon>Uroviricota</taxon>
        <taxon>Caudoviricetes</taxon>
        <taxon>Alcyoneusvirus</taxon>
        <taxon>Alcyoneusvirus K641</taxon>
    </lineage>
</organism>
<protein>
    <submittedName>
        <fullName evidence="1">Putative Hef-like homing endonuclease</fullName>
    </submittedName>
</protein>
<dbReference type="KEGG" id="vg:80645269"/>
<dbReference type="EMBL" id="AB897757">
    <property type="protein sequence ID" value="BAQ02820.1"/>
    <property type="molecule type" value="Genomic_DNA"/>
</dbReference>
<reference evidence="1 2" key="1">
    <citation type="journal article" date="2014" name="Antimicrob. Agents Chemother.">
        <title>Identification of capsular types in carbapenem-resistant Klebsiella pneumoniae strains by wzc sequencing and implications in capsule depolymerase treatment.</title>
        <authorList>
            <person name="Pan Y.-J."/>
            <person name="Lin T.-L."/>
            <person name="Lin Y.-T."/>
            <person name="Su P.-A."/>
            <person name="Chen C.-T."/>
            <person name="Hsieh P.-F."/>
            <person name="Hsu C.-R."/>
            <person name="Chen C.-C."/>
            <person name="Hsieh Y.-C."/>
            <person name="Wang J.-T."/>
        </authorList>
    </citation>
    <scope>NUCLEOTIDE SEQUENCE [LARGE SCALE GENOMIC DNA]</scope>
</reference>
<keyword evidence="1" id="KW-0540">Nuclease</keyword>
<accession>A0A0A8J9Y6</accession>
<dbReference type="Proteomes" id="UP000202478">
    <property type="component" value="Segment"/>
</dbReference>
<dbReference type="RefSeq" id="YP_010843084.1">
    <property type="nucleotide sequence ID" value="NC_027399.1"/>
</dbReference>
<name>A0A0A8J9Y6_BPK64</name>
<organismHost>
    <name type="scientific">Klebsiella</name>
    <dbReference type="NCBI Taxonomy" id="570"/>
</organismHost>